<dbReference type="EMBL" id="LCAE01000043">
    <property type="protein sequence ID" value="KKR84830.1"/>
    <property type="molecule type" value="Genomic_DNA"/>
</dbReference>
<name>A0A0G0WK61_9BACT</name>
<dbReference type="AlphaFoldDB" id="A0A0G0WK61"/>
<dbReference type="Proteomes" id="UP000033858">
    <property type="component" value="Unassembled WGS sequence"/>
</dbReference>
<reference evidence="1 2" key="1">
    <citation type="journal article" date="2015" name="Nature">
        <title>rRNA introns, odd ribosomes, and small enigmatic genomes across a large radiation of phyla.</title>
        <authorList>
            <person name="Brown C.T."/>
            <person name="Hug L.A."/>
            <person name="Thomas B.C."/>
            <person name="Sharon I."/>
            <person name="Castelle C.J."/>
            <person name="Singh A."/>
            <person name="Wilkins M.J."/>
            <person name="Williams K.H."/>
            <person name="Banfield J.F."/>
        </authorList>
    </citation>
    <scope>NUCLEOTIDE SEQUENCE [LARGE SCALE GENOMIC DNA]</scope>
</reference>
<gene>
    <name evidence="1" type="ORF">UU32_C0043G0006</name>
</gene>
<dbReference type="SUPFAM" id="SSF56219">
    <property type="entry name" value="DNase I-like"/>
    <property type="match status" value="1"/>
</dbReference>
<protein>
    <recommendedName>
        <fullName evidence="3">Endonuclease/exonuclease/phosphatase</fullName>
    </recommendedName>
</protein>
<evidence type="ECO:0000313" key="2">
    <source>
        <dbReference type="Proteomes" id="UP000033858"/>
    </source>
</evidence>
<evidence type="ECO:0008006" key="3">
    <source>
        <dbReference type="Google" id="ProtNLM"/>
    </source>
</evidence>
<proteinExistence type="predicted"/>
<evidence type="ECO:0000313" key="1">
    <source>
        <dbReference type="EMBL" id="KKR84830.1"/>
    </source>
</evidence>
<comment type="caution">
    <text evidence="1">The sequence shown here is derived from an EMBL/GenBank/DDBJ whole genome shotgun (WGS) entry which is preliminary data.</text>
</comment>
<dbReference type="InterPro" id="IPR036691">
    <property type="entry name" value="Endo/exonu/phosph_ase_sf"/>
</dbReference>
<sequence>MINEFGIKSTRNRLAWEQAEGQYKKEGRKFFGRQYFADYVFVSPEIKVKNFEVPDVEISDHLPLILDFEV</sequence>
<dbReference type="Gene3D" id="3.60.10.10">
    <property type="entry name" value="Endonuclease/exonuclease/phosphatase"/>
    <property type="match status" value="1"/>
</dbReference>
<organism evidence="1 2">
    <name type="scientific">Candidatus Woesebacteria bacterium GW2011_GWB1_41_10</name>
    <dbReference type="NCBI Taxonomy" id="1618577"/>
    <lineage>
        <taxon>Bacteria</taxon>
        <taxon>Candidatus Woeseibacteriota</taxon>
    </lineage>
</organism>
<accession>A0A0G0WK61</accession>